<protein>
    <recommendedName>
        <fullName evidence="2">Terminase large subunit gp17-like C-terminal domain-containing protein</fullName>
    </recommendedName>
</protein>
<name>A0A0F9GG58_9ZZZZ</name>
<accession>A0A0F9GG58</accession>
<feature type="non-terminal residue" evidence="1">
    <location>
        <position position="357"/>
    </location>
</feature>
<gene>
    <name evidence="1" type="ORF">LCGC14_1831000</name>
</gene>
<comment type="caution">
    <text evidence="1">The sequence shown here is derived from an EMBL/GenBank/DDBJ whole genome shotgun (WGS) entry which is preliminary data.</text>
</comment>
<organism evidence="1">
    <name type="scientific">marine sediment metagenome</name>
    <dbReference type="NCBI Taxonomy" id="412755"/>
    <lineage>
        <taxon>unclassified sequences</taxon>
        <taxon>metagenomes</taxon>
        <taxon>ecological metagenomes</taxon>
    </lineage>
</organism>
<dbReference type="EMBL" id="LAZR01018084">
    <property type="protein sequence ID" value="KKL97779.1"/>
    <property type="molecule type" value="Genomic_DNA"/>
</dbReference>
<sequence length="357" mass="41262">MRHGLPESHEDLREYYRTKADEFIQDILGLQCRDFHKAWLELRNENEKSLLLAPRGHGKSEVATIAWSVWRLAYDHDLRILIVSASAMNAERFAGKIRADFETNAQLLELFPGLRASKNDKWTNRAFTISGRSQPHEIPTITALGAGSAVTSGHYDIVILDDIIDLDDVTNEDMLRKKLEWYDNVLDPVADHELHLSGTRWHMADIYGELLERNKKVEEFAFRIDKALYSEGDELPFDREFINGFACLWPDGPPRNCSLERLLNLRATNAQAFSLQRQNEPTGGPLAKFRKEWFRYGEWEGKLVQPHYQIFQYVDFSAFGEKATSDFFVVSTIALAGNQLWILDIYRQHQPTFREQA</sequence>
<proteinExistence type="predicted"/>
<dbReference type="AlphaFoldDB" id="A0A0F9GG58"/>
<evidence type="ECO:0000313" key="1">
    <source>
        <dbReference type="EMBL" id="KKL97779.1"/>
    </source>
</evidence>
<reference evidence="1" key="1">
    <citation type="journal article" date="2015" name="Nature">
        <title>Complex archaea that bridge the gap between prokaryotes and eukaryotes.</title>
        <authorList>
            <person name="Spang A."/>
            <person name="Saw J.H."/>
            <person name="Jorgensen S.L."/>
            <person name="Zaremba-Niedzwiedzka K."/>
            <person name="Martijn J."/>
            <person name="Lind A.E."/>
            <person name="van Eijk R."/>
            <person name="Schleper C."/>
            <person name="Guy L."/>
            <person name="Ettema T.J."/>
        </authorList>
    </citation>
    <scope>NUCLEOTIDE SEQUENCE</scope>
</reference>
<dbReference type="Gene3D" id="3.40.50.300">
    <property type="entry name" value="P-loop containing nucleotide triphosphate hydrolases"/>
    <property type="match status" value="1"/>
</dbReference>
<dbReference type="InterPro" id="IPR027417">
    <property type="entry name" value="P-loop_NTPase"/>
</dbReference>
<evidence type="ECO:0008006" key="2">
    <source>
        <dbReference type="Google" id="ProtNLM"/>
    </source>
</evidence>